<dbReference type="SUPFAM" id="SSF47413">
    <property type="entry name" value="lambda repressor-like DNA-binding domains"/>
    <property type="match status" value="1"/>
</dbReference>
<dbReference type="EMBL" id="JAVDQG010000004">
    <property type="protein sequence ID" value="MDR6226123.1"/>
    <property type="molecule type" value="Genomic_DNA"/>
</dbReference>
<comment type="similarity">
    <text evidence="5">Belongs to the Rap family.</text>
</comment>
<name>A0ABU1IMX7_9BACL</name>
<evidence type="ECO:0000256" key="2">
    <source>
        <dbReference type="ARBA" id="ARBA00022490"/>
    </source>
</evidence>
<dbReference type="InterPro" id="IPR010982">
    <property type="entry name" value="Lambda_DNA-bd_dom_sf"/>
</dbReference>
<keyword evidence="2" id="KW-0963">Cytoplasm</keyword>
<dbReference type="InterPro" id="IPR051476">
    <property type="entry name" value="Bac_ResReg_Asp_Phosphatase"/>
</dbReference>
<evidence type="ECO:0000256" key="4">
    <source>
        <dbReference type="ARBA" id="ARBA00022803"/>
    </source>
</evidence>
<dbReference type="Pfam" id="PF13432">
    <property type="entry name" value="TPR_16"/>
    <property type="match status" value="1"/>
</dbReference>
<proteinExistence type="inferred from homology"/>
<dbReference type="SMART" id="SM00028">
    <property type="entry name" value="TPR"/>
    <property type="match status" value="7"/>
</dbReference>
<evidence type="ECO:0000313" key="7">
    <source>
        <dbReference type="EMBL" id="MDR6226123.1"/>
    </source>
</evidence>
<evidence type="ECO:0000256" key="3">
    <source>
        <dbReference type="ARBA" id="ARBA00022737"/>
    </source>
</evidence>
<gene>
    <name evidence="7" type="ORF">JOE21_002129</name>
</gene>
<accession>A0ABU1IMX7</accession>
<sequence length="428" mass="49796">MDTVGTHDIGSAIRKVRKERNLRLEDLADENISVATISNIERGVSHVKFDKVRYLLKKLSLEIKNLPGILLDDQQELKEIEFQLNRAEYVWRLGKYDEAIKLVADLQLSDNHPLAPLGYFVKGKSLLLLRKFVKAERALYTAINLCNQKGYDKRDNIEAASFLEIGMCCFQQNDIQKALEFTESGLDAFIEGGQREYIKQSLIINQLIFLERLGRIGEGLNRVQEVWDIVEEIKDLNILLTMYWIRAEFLRRSNMNDSAIAFAEQGLELAIRNKSYDRVFELWSMLGMIYTVKGQWDKAEACFYSALDAEHLVTNPRVRTRTYVWLGKLFMHQERWDEAKETIQNAIQNATEADDAPRLIQAHIAMGDCLRRIEGIRSATEQYKKAYVFTKKHGLRKKEYKILFRLAQCGEKLDEKEFVNHIRFDEVE</sequence>
<dbReference type="CDD" id="cd00093">
    <property type="entry name" value="HTH_XRE"/>
    <property type="match status" value="1"/>
</dbReference>
<evidence type="ECO:0000256" key="5">
    <source>
        <dbReference type="ARBA" id="ARBA00038253"/>
    </source>
</evidence>
<dbReference type="RefSeq" id="WP_309865607.1">
    <property type="nucleotide sequence ID" value="NZ_JAVDQG010000004.1"/>
</dbReference>
<dbReference type="Proteomes" id="UP001185012">
    <property type="component" value="Unassembled WGS sequence"/>
</dbReference>
<protein>
    <submittedName>
        <fullName evidence="7">Tetratricopeptide (TPR) repeat protein</fullName>
    </submittedName>
</protein>
<dbReference type="PANTHER" id="PTHR46630:SF1">
    <property type="entry name" value="TETRATRICOPEPTIDE REPEAT PROTEIN 29"/>
    <property type="match status" value="1"/>
</dbReference>
<dbReference type="Pfam" id="PF01381">
    <property type="entry name" value="HTH_3"/>
    <property type="match status" value="1"/>
</dbReference>
<evidence type="ECO:0000259" key="6">
    <source>
        <dbReference type="PROSITE" id="PS50943"/>
    </source>
</evidence>
<comment type="caution">
    <text evidence="7">The sequence shown here is derived from an EMBL/GenBank/DDBJ whole genome shotgun (WGS) entry which is preliminary data.</text>
</comment>
<comment type="subcellular location">
    <subcellularLocation>
        <location evidence="1">Cytoplasm</location>
    </subcellularLocation>
</comment>
<dbReference type="PROSITE" id="PS50943">
    <property type="entry name" value="HTH_CROC1"/>
    <property type="match status" value="1"/>
</dbReference>
<keyword evidence="4" id="KW-0802">TPR repeat</keyword>
<dbReference type="SMART" id="SM00530">
    <property type="entry name" value="HTH_XRE"/>
    <property type="match status" value="1"/>
</dbReference>
<dbReference type="InterPro" id="IPR001387">
    <property type="entry name" value="Cro/C1-type_HTH"/>
</dbReference>
<dbReference type="Gene3D" id="1.10.260.40">
    <property type="entry name" value="lambda repressor-like DNA-binding domains"/>
    <property type="match status" value="1"/>
</dbReference>
<dbReference type="Gene3D" id="1.25.40.10">
    <property type="entry name" value="Tetratricopeptide repeat domain"/>
    <property type="match status" value="2"/>
</dbReference>
<dbReference type="Pfam" id="PF13424">
    <property type="entry name" value="TPR_12"/>
    <property type="match status" value="1"/>
</dbReference>
<evidence type="ECO:0000313" key="8">
    <source>
        <dbReference type="Proteomes" id="UP001185012"/>
    </source>
</evidence>
<dbReference type="InterPro" id="IPR011990">
    <property type="entry name" value="TPR-like_helical_dom_sf"/>
</dbReference>
<dbReference type="PANTHER" id="PTHR46630">
    <property type="entry name" value="TETRATRICOPEPTIDE REPEAT PROTEIN 29"/>
    <property type="match status" value="1"/>
</dbReference>
<keyword evidence="3" id="KW-0677">Repeat</keyword>
<keyword evidence="8" id="KW-1185">Reference proteome</keyword>
<organism evidence="7 8">
    <name type="scientific">Desmospora profundinema</name>
    <dbReference type="NCBI Taxonomy" id="1571184"/>
    <lineage>
        <taxon>Bacteria</taxon>
        <taxon>Bacillati</taxon>
        <taxon>Bacillota</taxon>
        <taxon>Bacilli</taxon>
        <taxon>Bacillales</taxon>
        <taxon>Thermoactinomycetaceae</taxon>
        <taxon>Desmospora</taxon>
    </lineage>
</organism>
<dbReference type="SUPFAM" id="SSF48452">
    <property type="entry name" value="TPR-like"/>
    <property type="match status" value="2"/>
</dbReference>
<reference evidence="7 8" key="1">
    <citation type="submission" date="2023-07" db="EMBL/GenBank/DDBJ databases">
        <title>Genomic Encyclopedia of Type Strains, Phase IV (KMG-IV): sequencing the most valuable type-strain genomes for metagenomic binning, comparative biology and taxonomic classification.</title>
        <authorList>
            <person name="Goeker M."/>
        </authorList>
    </citation>
    <scope>NUCLEOTIDE SEQUENCE [LARGE SCALE GENOMIC DNA]</scope>
    <source>
        <strain evidence="7 8">DSM 45903</strain>
    </source>
</reference>
<evidence type="ECO:0000256" key="1">
    <source>
        <dbReference type="ARBA" id="ARBA00004496"/>
    </source>
</evidence>
<dbReference type="InterPro" id="IPR019734">
    <property type="entry name" value="TPR_rpt"/>
</dbReference>
<feature type="domain" description="HTH cro/C1-type" evidence="6">
    <location>
        <begin position="13"/>
        <end position="66"/>
    </location>
</feature>